<reference evidence="2" key="1">
    <citation type="submission" date="2001-10" db="EMBL/GenBank/DDBJ databases">
        <authorList>
            <person name="Stapleton M."/>
            <person name="Brokstein P."/>
            <person name="Hong L."/>
            <person name="Agbayani A."/>
            <person name="Carlson J."/>
            <person name="Champe M."/>
            <person name="Chavez C."/>
            <person name="Dorsett V."/>
            <person name="Farfan D."/>
            <person name="Frise E."/>
            <person name="George R."/>
            <person name="Gonzalez M."/>
            <person name="Guarin H."/>
            <person name="Li P."/>
            <person name="Liao G."/>
            <person name="Miranda A."/>
            <person name="Mungall C.J."/>
            <person name="Nunoo J."/>
            <person name="Pacleb J."/>
            <person name="Paragas V."/>
            <person name="Park S."/>
            <person name="Phouanenavong S."/>
            <person name="Wan K."/>
            <person name="Yu C."/>
            <person name="Lewis S.E."/>
            <person name="Rubin G.M."/>
            <person name="Celniker S."/>
        </authorList>
    </citation>
    <scope>NUCLEOTIDE SEQUENCE</scope>
    <source>
        <strain evidence="2">Berkeley</strain>
    </source>
</reference>
<feature type="compositionally biased region" description="Polar residues" evidence="1">
    <location>
        <begin position="45"/>
        <end position="59"/>
    </location>
</feature>
<dbReference type="ExpressionAtlas" id="Q95T09">
    <property type="expression patterns" value="baseline and differential"/>
</dbReference>
<dbReference type="OrthoDB" id="6581954at2759"/>
<evidence type="ECO:0000313" key="2">
    <source>
        <dbReference type="EMBL" id="AAL25428.1"/>
    </source>
</evidence>
<dbReference type="HOGENOM" id="CLU_013373_0_0_1"/>
<feature type="compositionally biased region" description="Polar residues" evidence="1">
    <location>
        <begin position="1"/>
        <end position="20"/>
    </location>
</feature>
<name>Q95T09_DROME</name>
<organism evidence="2">
    <name type="scientific">Drosophila melanogaster</name>
    <name type="common">Fruit fly</name>
    <dbReference type="NCBI Taxonomy" id="7227"/>
    <lineage>
        <taxon>Eukaryota</taxon>
        <taxon>Metazoa</taxon>
        <taxon>Ecdysozoa</taxon>
        <taxon>Arthropoda</taxon>
        <taxon>Hexapoda</taxon>
        <taxon>Insecta</taxon>
        <taxon>Pterygota</taxon>
        <taxon>Neoptera</taxon>
        <taxon>Endopterygota</taxon>
        <taxon>Diptera</taxon>
        <taxon>Brachycera</taxon>
        <taxon>Muscomorpha</taxon>
        <taxon>Ephydroidea</taxon>
        <taxon>Drosophilidae</taxon>
        <taxon>Drosophila</taxon>
        <taxon>Sophophora</taxon>
    </lineage>
</organism>
<evidence type="ECO:0000256" key="1">
    <source>
        <dbReference type="SAM" id="MobiDB-lite"/>
    </source>
</evidence>
<gene>
    <name evidence="2 3" type="primary">blot</name>
    <name evidence="3" type="ORF">CG3897</name>
</gene>
<feature type="compositionally biased region" description="Low complexity" evidence="1">
    <location>
        <begin position="61"/>
        <end position="75"/>
    </location>
</feature>
<feature type="compositionally biased region" description="Low complexity" evidence="1">
    <location>
        <begin position="117"/>
        <end position="128"/>
    </location>
</feature>
<evidence type="ECO:0000313" key="3">
    <source>
        <dbReference type="FlyBase" id="FBgn0027660"/>
    </source>
</evidence>
<dbReference type="GO" id="GO:0006836">
    <property type="term" value="P:neurotransmitter transport"/>
    <property type="evidence" value="ECO:0000255"/>
    <property type="project" value="FlyBase"/>
</dbReference>
<accession>Q95T09</accession>
<dbReference type="EMBL" id="AY060389">
    <property type="protein sequence ID" value="AAL25428.1"/>
    <property type="molecule type" value="mRNA"/>
</dbReference>
<sequence length="199" mass="21840">MHQQHWKSSTPGNSSPNYSGSMFGDSAIEEDISVDKFPGITQQQYVPFQASDTKQSRYSQRIRQTAQPQTQTQMRPPRESVEKHREVVYIRRLSDGGTGTGHATRIEISPSNESITYGNGKSNNNYSSAMSRNPLGRSTGCLAAPAQPPPPSVHVKRSASSVVNVNSHKLPPPATSGGAADHICWRKFNVNPEEYSTEL</sequence>
<dbReference type="GO" id="GO:0005328">
    <property type="term" value="F:neurotransmitter:sodium symporter activity"/>
    <property type="evidence" value="ECO:0000255"/>
    <property type="project" value="FlyBase"/>
</dbReference>
<feature type="region of interest" description="Disordered" evidence="1">
    <location>
        <begin position="45"/>
        <end position="83"/>
    </location>
</feature>
<proteinExistence type="evidence at transcript level"/>
<dbReference type="GO" id="GO:0016020">
    <property type="term" value="C:membrane"/>
    <property type="evidence" value="ECO:0000255"/>
    <property type="project" value="FlyBase"/>
</dbReference>
<dbReference type="VEuPathDB" id="VectorBase:FBgn0027660"/>
<feature type="region of interest" description="Disordered" evidence="1">
    <location>
        <begin position="1"/>
        <end position="30"/>
    </location>
</feature>
<dbReference type="FlyBase" id="FBgn0027660">
    <property type="gene designation" value="blot"/>
</dbReference>
<dbReference type="AGR" id="FB:FBgn0027660"/>
<dbReference type="AlphaFoldDB" id="Q95T09"/>
<feature type="region of interest" description="Disordered" evidence="1">
    <location>
        <begin position="114"/>
        <end position="155"/>
    </location>
</feature>
<protein>
    <submittedName>
        <fullName evidence="2">LD29349p</fullName>
    </submittedName>
</protein>
<dbReference type="Bgee" id="FBgn0027660">
    <property type="expression patterns" value="Expressed in adult oenocyte (Drosophila) in adult thorax and 139 other cell types or tissues"/>
</dbReference>